<comment type="similarity">
    <text evidence="8">Belongs to the P-Pant transferase superfamily. AcpS family.</text>
</comment>
<evidence type="ECO:0000256" key="7">
    <source>
        <dbReference type="ARBA" id="ARBA00023160"/>
    </source>
</evidence>
<dbReference type="GO" id="GO:0000287">
    <property type="term" value="F:magnesium ion binding"/>
    <property type="evidence" value="ECO:0007669"/>
    <property type="project" value="UniProtKB-UniRule"/>
</dbReference>
<dbReference type="GO" id="GO:0005737">
    <property type="term" value="C:cytoplasm"/>
    <property type="evidence" value="ECO:0007669"/>
    <property type="project" value="UniProtKB-SubCell"/>
</dbReference>
<dbReference type="GO" id="GO:0006633">
    <property type="term" value="P:fatty acid biosynthetic process"/>
    <property type="evidence" value="ECO:0007669"/>
    <property type="project" value="UniProtKB-UniRule"/>
</dbReference>
<comment type="cofactor">
    <cofactor evidence="8">
        <name>Mg(2+)</name>
        <dbReference type="ChEBI" id="CHEBI:18420"/>
    </cofactor>
</comment>
<evidence type="ECO:0000259" key="9">
    <source>
        <dbReference type="Pfam" id="PF01648"/>
    </source>
</evidence>
<dbReference type="SUPFAM" id="SSF56214">
    <property type="entry name" value="4'-phosphopantetheinyl transferase"/>
    <property type="match status" value="1"/>
</dbReference>
<evidence type="ECO:0000256" key="4">
    <source>
        <dbReference type="ARBA" id="ARBA00022832"/>
    </source>
</evidence>
<keyword evidence="11" id="KW-1185">Reference proteome</keyword>
<keyword evidence="7 8" id="KW-0275">Fatty acid biosynthesis</keyword>
<organism evidence="10 11">
    <name type="scientific">Desulforhabdus amnigena</name>
    <dbReference type="NCBI Taxonomy" id="40218"/>
    <lineage>
        <taxon>Bacteria</taxon>
        <taxon>Pseudomonadati</taxon>
        <taxon>Thermodesulfobacteriota</taxon>
        <taxon>Syntrophobacteria</taxon>
        <taxon>Syntrophobacterales</taxon>
        <taxon>Syntrophobacteraceae</taxon>
        <taxon>Desulforhabdus</taxon>
    </lineage>
</organism>
<keyword evidence="6 8" id="KW-0443">Lipid metabolism</keyword>
<evidence type="ECO:0000313" key="10">
    <source>
        <dbReference type="EMBL" id="GLI35118.1"/>
    </source>
</evidence>
<dbReference type="HAMAP" id="MF_00101">
    <property type="entry name" value="AcpS"/>
    <property type="match status" value="1"/>
</dbReference>
<feature type="binding site" evidence="8">
    <location>
        <position position="58"/>
    </location>
    <ligand>
        <name>Mg(2+)</name>
        <dbReference type="ChEBI" id="CHEBI:18420"/>
    </ligand>
</feature>
<dbReference type="Gene3D" id="3.90.470.20">
    <property type="entry name" value="4'-phosphopantetheinyl transferase domain"/>
    <property type="match status" value="1"/>
</dbReference>
<protein>
    <recommendedName>
        <fullName evidence="8">Holo-[acyl-carrier-protein] synthase</fullName>
        <shortName evidence="8">Holo-ACP synthase</shortName>
        <ecNumber evidence="8">2.7.8.7</ecNumber>
    </recommendedName>
    <alternativeName>
        <fullName evidence="8">4'-phosphopantetheinyl transferase AcpS</fullName>
    </alternativeName>
</protein>
<dbReference type="AlphaFoldDB" id="A0A9W6FUJ0"/>
<evidence type="ECO:0000256" key="5">
    <source>
        <dbReference type="ARBA" id="ARBA00022842"/>
    </source>
</evidence>
<keyword evidence="3 8" id="KW-0479">Metal-binding</keyword>
<dbReference type="InterPro" id="IPR002582">
    <property type="entry name" value="ACPS"/>
</dbReference>
<dbReference type="NCBIfam" id="TIGR00516">
    <property type="entry name" value="acpS"/>
    <property type="match status" value="1"/>
</dbReference>
<reference evidence="10" key="1">
    <citation type="submission" date="2022-12" db="EMBL/GenBank/DDBJ databases">
        <title>Reference genome sequencing for broad-spectrum identification of bacterial and archaeal isolates by mass spectrometry.</title>
        <authorList>
            <person name="Sekiguchi Y."/>
            <person name="Tourlousse D.M."/>
        </authorList>
    </citation>
    <scope>NUCLEOTIDE SEQUENCE</scope>
    <source>
        <strain evidence="10">ASRB1</strain>
    </source>
</reference>
<dbReference type="EMBL" id="BSDR01000001">
    <property type="protein sequence ID" value="GLI35118.1"/>
    <property type="molecule type" value="Genomic_DNA"/>
</dbReference>
<keyword evidence="8" id="KW-0963">Cytoplasm</keyword>
<keyword evidence="1 8" id="KW-0444">Lipid biosynthesis</keyword>
<dbReference type="RefSeq" id="WP_281794690.1">
    <property type="nucleotide sequence ID" value="NZ_BSDR01000001.1"/>
</dbReference>
<feature type="binding site" evidence="8">
    <location>
        <position position="9"/>
    </location>
    <ligand>
        <name>Mg(2+)</name>
        <dbReference type="ChEBI" id="CHEBI:18420"/>
    </ligand>
</feature>
<dbReference type="NCBIfam" id="TIGR00556">
    <property type="entry name" value="pantethn_trn"/>
    <property type="match status" value="1"/>
</dbReference>
<dbReference type="InterPro" id="IPR004568">
    <property type="entry name" value="Ppantetheine-prot_Trfase_dom"/>
</dbReference>
<evidence type="ECO:0000256" key="2">
    <source>
        <dbReference type="ARBA" id="ARBA00022679"/>
    </source>
</evidence>
<dbReference type="InterPro" id="IPR037143">
    <property type="entry name" value="4-PPantetheinyl_Trfase_dom_sf"/>
</dbReference>
<dbReference type="Pfam" id="PF01648">
    <property type="entry name" value="ACPS"/>
    <property type="match status" value="1"/>
</dbReference>
<dbReference type="EC" id="2.7.8.7" evidence="8"/>
<comment type="function">
    <text evidence="8">Transfers the 4'-phosphopantetheine moiety from coenzyme A to a Ser of acyl-carrier-protein.</text>
</comment>
<feature type="domain" description="4'-phosphopantetheinyl transferase" evidence="9">
    <location>
        <begin position="5"/>
        <end position="121"/>
    </location>
</feature>
<keyword evidence="4 8" id="KW-0276">Fatty acid metabolism</keyword>
<keyword evidence="2 8" id="KW-0808">Transferase</keyword>
<evidence type="ECO:0000256" key="8">
    <source>
        <dbReference type="HAMAP-Rule" id="MF_00101"/>
    </source>
</evidence>
<comment type="catalytic activity">
    <reaction evidence="8">
        <text>apo-[ACP] + CoA = holo-[ACP] + adenosine 3',5'-bisphosphate + H(+)</text>
        <dbReference type="Rhea" id="RHEA:12068"/>
        <dbReference type="Rhea" id="RHEA-COMP:9685"/>
        <dbReference type="Rhea" id="RHEA-COMP:9690"/>
        <dbReference type="ChEBI" id="CHEBI:15378"/>
        <dbReference type="ChEBI" id="CHEBI:29999"/>
        <dbReference type="ChEBI" id="CHEBI:57287"/>
        <dbReference type="ChEBI" id="CHEBI:58343"/>
        <dbReference type="ChEBI" id="CHEBI:64479"/>
        <dbReference type="EC" id="2.7.8.7"/>
    </reaction>
</comment>
<comment type="caution">
    <text evidence="10">The sequence shown here is derived from an EMBL/GenBank/DDBJ whole genome shotgun (WGS) entry which is preliminary data.</text>
</comment>
<dbReference type="GO" id="GO:0008897">
    <property type="term" value="F:holo-[acyl-carrier-protein] synthase activity"/>
    <property type="evidence" value="ECO:0007669"/>
    <property type="project" value="UniProtKB-UniRule"/>
</dbReference>
<name>A0A9W6FUJ0_9BACT</name>
<evidence type="ECO:0000256" key="3">
    <source>
        <dbReference type="ARBA" id="ARBA00022723"/>
    </source>
</evidence>
<gene>
    <name evidence="8 10" type="primary">acpS</name>
    <name evidence="10" type="ORF">DAMNIGENAA_25510</name>
</gene>
<sequence>MAIYGIGIDLVRTDRIQKMLDRWDARFLRRIFTAEESEVCFGRKIPARCFAMRFAAKEAFVKALGIGMRSPVLWLDIGVKSNALGKPEIVLSDRALRFCREKGIHAWHLSLTDDGDYGAAVVILES</sequence>
<evidence type="ECO:0000256" key="6">
    <source>
        <dbReference type="ARBA" id="ARBA00023098"/>
    </source>
</evidence>
<evidence type="ECO:0000256" key="1">
    <source>
        <dbReference type="ARBA" id="ARBA00022516"/>
    </source>
</evidence>
<keyword evidence="5 8" id="KW-0460">Magnesium</keyword>
<accession>A0A9W6FUJ0</accession>
<dbReference type="Proteomes" id="UP001144372">
    <property type="component" value="Unassembled WGS sequence"/>
</dbReference>
<evidence type="ECO:0000313" key="11">
    <source>
        <dbReference type="Proteomes" id="UP001144372"/>
    </source>
</evidence>
<comment type="subcellular location">
    <subcellularLocation>
        <location evidence="8">Cytoplasm</location>
    </subcellularLocation>
</comment>
<dbReference type="InterPro" id="IPR008278">
    <property type="entry name" value="4-PPantetheinyl_Trfase_dom"/>
</dbReference>
<proteinExistence type="inferred from homology"/>